<dbReference type="Proteomes" id="UP000270296">
    <property type="component" value="Unassembled WGS sequence"/>
</dbReference>
<dbReference type="GO" id="GO:0005886">
    <property type="term" value="C:plasma membrane"/>
    <property type="evidence" value="ECO:0007669"/>
    <property type="project" value="TreeGrafter"/>
</dbReference>
<feature type="region of interest" description="Disordered" evidence="7">
    <location>
        <begin position="1"/>
        <end position="50"/>
    </location>
</feature>
<feature type="coiled-coil region" evidence="6">
    <location>
        <begin position="55"/>
        <end position="103"/>
    </location>
</feature>
<dbReference type="AlphaFoldDB" id="A0A183J2M5"/>
<dbReference type="GO" id="GO:0045202">
    <property type="term" value="C:synapse"/>
    <property type="evidence" value="ECO:0007669"/>
    <property type="project" value="GOC"/>
</dbReference>
<dbReference type="InterPro" id="IPR050774">
    <property type="entry name" value="KCMF1/Dystrophin"/>
</dbReference>
<evidence type="ECO:0000256" key="6">
    <source>
        <dbReference type="SAM" id="Coils"/>
    </source>
</evidence>
<organism evidence="10">
    <name type="scientific">Soboliphyme baturini</name>
    <dbReference type="NCBI Taxonomy" id="241478"/>
    <lineage>
        <taxon>Eukaryota</taxon>
        <taxon>Metazoa</taxon>
        <taxon>Ecdysozoa</taxon>
        <taxon>Nematoda</taxon>
        <taxon>Enoplea</taxon>
        <taxon>Dorylaimia</taxon>
        <taxon>Dioctophymatida</taxon>
        <taxon>Dioctophymatoidea</taxon>
        <taxon>Soboliphymatidae</taxon>
        <taxon>Soboliphyme</taxon>
    </lineage>
</organism>
<dbReference type="PANTHER" id="PTHR12268">
    <property type="entry name" value="E3 UBIQUITIN-PROTEIN LIGASE KCMF1"/>
    <property type="match status" value="1"/>
</dbReference>
<keyword evidence="3" id="KW-0963">Cytoplasm</keyword>
<dbReference type="EMBL" id="UZAM01013645">
    <property type="protein sequence ID" value="VDP29143.1"/>
    <property type="molecule type" value="Genomic_DNA"/>
</dbReference>
<name>A0A183J2M5_9BILA</name>
<protein>
    <submittedName>
        <fullName evidence="10">Dystrophin</fullName>
    </submittedName>
</protein>
<feature type="compositionally biased region" description="Polar residues" evidence="7">
    <location>
        <begin position="25"/>
        <end position="46"/>
    </location>
</feature>
<evidence type="ECO:0000256" key="4">
    <source>
        <dbReference type="ARBA" id="ARBA00022837"/>
    </source>
</evidence>
<evidence type="ECO:0000256" key="5">
    <source>
        <dbReference type="ARBA" id="ARBA00023212"/>
    </source>
</evidence>
<gene>
    <name evidence="8" type="ORF">SBAD_LOCUS10124</name>
</gene>
<dbReference type="GO" id="GO:0099536">
    <property type="term" value="P:synaptic signaling"/>
    <property type="evidence" value="ECO:0007669"/>
    <property type="project" value="TreeGrafter"/>
</dbReference>
<keyword evidence="4" id="KW-0106">Calcium</keyword>
<dbReference type="WBParaSite" id="SBAD_0001048601-mRNA-1">
    <property type="protein sequence ID" value="SBAD_0001048601-mRNA-1"/>
    <property type="gene ID" value="SBAD_0001048601"/>
</dbReference>
<evidence type="ECO:0000256" key="7">
    <source>
        <dbReference type="SAM" id="MobiDB-lite"/>
    </source>
</evidence>
<comment type="subcellular location">
    <subcellularLocation>
        <location evidence="1">Cell membrane</location>
        <topology evidence="1">Peripheral membrane protein</topology>
        <orientation evidence="1">Cytoplasmic side</orientation>
    </subcellularLocation>
    <subcellularLocation>
        <location evidence="2">Cytoplasm</location>
    </subcellularLocation>
</comment>
<dbReference type="PANTHER" id="PTHR12268:SF14">
    <property type="entry name" value="DYSTROPHIN-1"/>
    <property type="match status" value="1"/>
</dbReference>
<evidence type="ECO:0000313" key="10">
    <source>
        <dbReference type="WBParaSite" id="SBAD_0001048601-mRNA-1"/>
    </source>
</evidence>
<reference evidence="10" key="1">
    <citation type="submission" date="2016-06" db="UniProtKB">
        <authorList>
            <consortium name="WormBaseParasite"/>
        </authorList>
    </citation>
    <scope>IDENTIFICATION</scope>
</reference>
<evidence type="ECO:0000313" key="9">
    <source>
        <dbReference type="Proteomes" id="UP000270296"/>
    </source>
</evidence>
<evidence type="ECO:0000256" key="1">
    <source>
        <dbReference type="ARBA" id="ARBA00004413"/>
    </source>
</evidence>
<keyword evidence="5" id="KW-0206">Cytoskeleton</keyword>
<evidence type="ECO:0000256" key="2">
    <source>
        <dbReference type="ARBA" id="ARBA00004496"/>
    </source>
</evidence>
<accession>A0A183J2M5</accession>
<keyword evidence="9" id="KW-1185">Reference proteome</keyword>
<reference evidence="8 9" key="2">
    <citation type="submission" date="2018-11" db="EMBL/GenBank/DDBJ databases">
        <authorList>
            <consortium name="Pathogen Informatics"/>
        </authorList>
    </citation>
    <scope>NUCLEOTIDE SEQUENCE [LARGE SCALE GENOMIC DNA]</scope>
</reference>
<evidence type="ECO:0000256" key="3">
    <source>
        <dbReference type="ARBA" id="ARBA00022490"/>
    </source>
</evidence>
<proteinExistence type="predicted"/>
<evidence type="ECO:0000313" key="8">
    <source>
        <dbReference type="EMBL" id="VDP29143.1"/>
    </source>
</evidence>
<sequence>MLQSTLSTPLLPMTNGSLSRKGPHRSTNSLPKTPSRQPVTGESSALTDGDMVMDEKELLNEARSLRQHKQRLEQRSRILEDHNRQLEIQLKRLRQLINEQQLAGDSLSVNDRWSPYSTIQSPKSTYRSLPSSEKSPVRTNSVALQLRDALLTSAPPTNSHIYDLMSTVQDLGKAMGNLINVVTSDDELSDDKSFS</sequence>
<feature type="compositionally biased region" description="Polar residues" evidence="7">
    <location>
        <begin position="1"/>
        <end position="18"/>
    </location>
</feature>
<keyword evidence="6" id="KW-0175">Coiled coil</keyword>
<dbReference type="OrthoDB" id="10057795at2759"/>